<feature type="transmembrane region" description="Helical" evidence="8">
    <location>
        <begin position="537"/>
        <end position="560"/>
    </location>
</feature>
<dbReference type="AlphaFoldDB" id="A0AAV1CY51"/>
<evidence type="ECO:0000256" key="1">
    <source>
        <dbReference type="ARBA" id="ARBA00004141"/>
    </source>
</evidence>
<feature type="transmembrane region" description="Helical" evidence="8">
    <location>
        <begin position="408"/>
        <end position="429"/>
    </location>
</feature>
<evidence type="ECO:0000256" key="4">
    <source>
        <dbReference type="ARBA" id="ARBA00022989"/>
    </source>
</evidence>
<dbReference type="GO" id="GO:0016020">
    <property type="term" value="C:membrane"/>
    <property type="evidence" value="ECO:0007669"/>
    <property type="project" value="UniProtKB-SubCell"/>
</dbReference>
<organism evidence="9 10">
    <name type="scientific">Oldenlandia corymbosa var. corymbosa</name>
    <dbReference type="NCBI Taxonomy" id="529605"/>
    <lineage>
        <taxon>Eukaryota</taxon>
        <taxon>Viridiplantae</taxon>
        <taxon>Streptophyta</taxon>
        <taxon>Embryophyta</taxon>
        <taxon>Tracheophyta</taxon>
        <taxon>Spermatophyta</taxon>
        <taxon>Magnoliopsida</taxon>
        <taxon>eudicotyledons</taxon>
        <taxon>Gunneridae</taxon>
        <taxon>Pentapetalae</taxon>
        <taxon>asterids</taxon>
        <taxon>lamiids</taxon>
        <taxon>Gentianales</taxon>
        <taxon>Rubiaceae</taxon>
        <taxon>Rubioideae</taxon>
        <taxon>Spermacoceae</taxon>
        <taxon>Hedyotis-Oldenlandia complex</taxon>
        <taxon>Oldenlandia</taxon>
    </lineage>
</organism>
<evidence type="ECO:0000313" key="9">
    <source>
        <dbReference type="EMBL" id="CAI9100370.1"/>
    </source>
</evidence>
<accession>A0AAV1CY51</accession>
<dbReference type="CDD" id="cd17416">
    <property type="entry name" value="MFS_NPF1_2"/>
    <property type="match status" value="1"/>
</dbReference>
<dbReference type="GO" id="GO:0022857">
    <property type="term" value="F:transmembrane transporter activity"/>
    <property type="evidence" value="ECO:0007669"/>
    <property type="project" value="InterPro"/>
</dbReference>
<feature type="transmembrane region" description="Helical" evidence="8">
    <location>
        <begin position="211"/>
        <end position="231"/>
    </location>
</feature>
<dbReference type="SUPFAM" id="SSF103473">
    <property type="entry name" value="MFS general substrate transporter"/>
    <property type="match status" value="1"/>
</dbReference>
<comment type="subcellular location">
    <subcellularLocation>
        <location evidence="1">Membrane</location>
        <topology evidence="1">Multi-pass membrane protein</topology>
    </subcellularLocation>
</comment>
<evidence type="ECO:0000256" key="2">
    <source>
        <dbReference type="ARBA" id="ARBA00005982"/>
    </source>
</evidence>
<evidence type="ECO:0000256" key="7">
    <source>
        <dbReference type="SAM" id="MobiDB-lite"/>
    </source>
</evidence>
<protein>
    <submittedName>
        <fullName evidence="9">OLC1v1037351C1</fullName>
    </submittedName>
</protein>
<feature type="transmembrane region" description="Helical" evidence="8">
    <location>
        <begin position="184"/>
        <end position="205"/>
    </location>
</feature>
<dbReference type="Proteomes" id="UP001161247">
    <property type="component" value="Chromosome 3"/>
</dbReference>
<evidence type="ECO:0000256" key="5">
    <source>
        <dbReference type="ARBA" id="ARBA00023136"/>
    </source>
</evidence>
<dbReference type="InterPro" id="IPR036259">
    <property type="entry name" value="MFS_trans_sf"/>
</dbReference>
<dbReference type="InterPro" id="IPR000109">
    <property type="entry name" value="POT_fam"/>
</dbReference>
<dbReference type="Gene3D" id="1.20.1250.20">
    <property type="entry name" value="MFS general substrate transporter like domains"/>
    <property type="match status" value="1"/>
</dbReference>
<dbReference type="EMBL" id="OX459120">
    <property type="protein sequence ID" value="CAI9100370.1"/>
    <property type="molecule type" value="Genomic_DNA"/>
</dbReference>
<evidence type="ECO:0000256" key="8">
    <source>
        <dbReference type="SAM" id="Phobius"/>
    </source>
</evidence>
<keyword evidence="5 8" id="KW-0472">Membrane</keyword>
<comment type="similarity">
    <text evidence="2">Belongs to the major facilitator superfamily. Proton-dependent oligopeptide transporter (POT/PTR) (TC 2.A.17) family.</text>
</comment>
<sequence>MDSTMEISTNSVERLRRGTRKKGGLITVPFIIANAGFERVATTGAQTNMILYLTGQYHFDSATAYNILFWWGAITNFLPTLGAFLSDSCLGRFRVIAMGSLVTLAGQTALWLTAILPKARPPYCEDDPNNCVKPNSWQLLLLISAFGLLSIGTGGIQPCSLAFGADQFDDPDNPGNGRILQTFFNWYFASLGVAVMIALTVIAYIQNNHGWGLGFGIPVLLMLISTIIFLLGSKLYVKIKADKGLMAGFAQVMAVAWKNKHLTLPPSDSHGLYYHRKDSKIIHPTQRLRFLNKACMVTDKETNPNPEGSISDPWKACTVEQVENLKALIKVIPIWSTGIILGATLSQYPIYVQQASTMDRRIYGNVKIPGATMTVFAVLSVGIWVTVYDRLLVPRIAKYTKNPRGLSYEQRIGIGLFMSCIAMTTVALVERKRRNVAIKQGVAENPFAVVNMSVFWQVPQYCLIGLAEAFNAIGQTELYYSLFPKNMSSIGVSILALGFAVGNLVGSFIVMVVKRVSGRGKHIGWLANNLNQGHYDYYFWILTAMSVVNFLYFMLLILFCNSCSDEELISDDGKDRAEETKEEESANNSLGNYHHV</sequence>
<evidence type="ECO:0000256" key="3">
    <source>
        <dbReference type="ARBA" id="ARBA00022692"/>
    </source>
</evidence>
<keyword evidence="4 8" id="KW-1133">Transmembrane helix</keyword>
<feature type="transmembrane region" description="Helical" evidence="8">
    <location>
        <begin position="67"/>
        <end position="86"/>
    </location>
</feature>
<evidence type="ECO:0000256" key="6">
    <source>
        <dbReference type="ARBA" id="ARBA00044504"/>
    </source>
</evidence>
<name>A0AAV1CY51_OLDCO</name>
<gene>
    <name evidence="9" type="ORF">OLC1_LOCUS10221</name>
</gene>
<dbReference type="Pfam" id="PF00854">
    <property type="entry name" value="PTR2"/>
    <property type="match status" value="1"/>
</dbReference>
<reference evidence="9" key="1">
    <citation type="submission" date="2023-03" db="EMBL/GenBank/DDBJ databases">
        <authorList>
            <person name="Julca I."/>
        </authorList>
    </citation>
    <scope>NUCLEOTIDE SEQUENCE</scope>
</reference>
<feature type="region of interest" description="Disordered" evidence="7">
    <location>
        <begin position="573"/>
        <end position="596"/>
    </location>
</feature>
<feature type="transmembrane region" description="Helical" evidence="8">
    <location>
        <begin position="368"/>
        <end position="388"/>
    </location>
</feature>
<feature type="transmembrane region" description="Helical" evidence="8">
    <location>
        <begin position="490"/>
        <end position="513"/>
    </location>
</feature>
<feature type="transmembrane region" description="Helical" evidence="8">
    <location>
        <begin position="93"/>
        <end position="116"/>
    </location>
</feature>
<keyword evidence="3 8" id="KW-0812">Transmembrane</keyword>
<evidence type="ECO:0000313" key="10">
    <source>
        <dbReference type="Proteomes" id="UP001161247"/>
    </source>
</evidence>
<feature type="transmembrane region" description="Helical" evidence="8">
    <location>
        <begin position="136"/>
        <end position="163"/>
    </location>
</feature>
<feature type="compositionally biased region" description="Polar residues" evidence="7">
    <location>
        <begin position="586"/>
        <end position="596"/>
    </location>
</feature>
<keyword evidence="10" id="KW-1185">Reference proteome</keyword>
<comment type="similarity">
    <text evidence="6">Belongs to the major facilitator superfamily. Phosphate:H(+) symporter (TC 2.A.1.9) family.</text>
</comment>
<proteinExistence type="inferred from homology"/>
<dbReference type="PANTHER" id="PTHR11654">
    <property type="entry name" value="OLIGOPEPTIDE TRANSPORTER-RELATED"/>
    <property type="match status" value="1"/>
</dbReference>